<gene>
    <name evidence="1" type="ORF">DMA12_45645</name>
</gene>
<organism evidence="1 2">
    <name type="scientific">Amycolatopsis balhimycina DSM 5908</name>
    <dbReference type="NCBI Taxonomy" id="1081091"/>
    <lineage>
        <taxon>Bacteria</taxon>
        <taxon>Bacillati</taxon>
        <taxon>Actinomycetota</taxon>
        <taxon>Actinomycetes</taxon>
        <taxon>Pseudonocardiales</taxon>
        <taxon>Pseudonocardiaceae</taxon>
        <taxon>Amycolatopsis</taxon>
    </lineage>
</organism>
<dbReference type="Proteomes" id="UP000286716">
    <property type="component" value="Unassembled WGS sequence"/>
</dbReference>
<dbReference type="EMBL" id="QHHU01000116">
    <property type="protein sequence ID" value="RSM35067.1"/>
    <property type="molecule type" value="Genomic_DNA"/>
</dbReference>
<accession>A0A428VW91</accession>
<name>A0A428VW91_AMYBA</name>
<evidence type="ECO:0000313" key="2">
    <source>
        <dbReference type="Proteomes" id="UP000286716"/>
    </source>
</evidence>
<dbReference type="RefSeq" id="WP_020642587.1">
    <property type="nucleotide sequence ID" value="NZ_QHHU01000116.1"/>
</dbReference>
<keyword evidence="2" id="KW-1185">Reference proteome</keyword>
<sequence>MHEDDRQLLDRIIVTARDCGRVVDVLTQTPPDSAMFVARLRRLSDELGALPGAISRRLSHVDVDAVEKTIRDVFDELTEPPEPPEATDANVLDGIRSAADTLAEHAKGVLQKDPPPNIVAVELAMAFGTLEMLSMITAIRAAMLANPINLGPDGDGA</sequence>
<evidence type="ECO:0000313" key="1">
    <source>
        <dbReference type="EMBL" id="RSM35067.1"/>
    </source>
</evidence>
<comment type="caution">
    <text evidence="1">The sequence shown here is derived from an EMBL/GenBank/DDBJ whole genome shotgun (WGS) entry which is preliminary data.</text>
</comment>
<reference evidence="1 2" key="1">
    <citation type="submission" date="2018-05" db="EMBL/GenBank/DDBJ databases">
        <title>Evolution of GPA BGCs.</title>
        <authorList>
            <person name="Waglechner N."/>
            <person name="Wright G.D."/>
        </authorList>
    </citation>
    <scope>NUCLEOTIDE SEQUENCE [LARGE SCALE GENOMIC DNA]</scope>
    <source>
        <strain evidence="1 2">DSM 5908</strain>
    </source>
</reference>
<proteinExistence type="predicted"/>
<protein>
    <submittedName>
        <fullName evidence="1">Uncharacterized protein</fullName>
    </submittedName>
</protein>
<dbReference type="AlphaFoldDB" id="A0A428VW91"/>